<evidence type="ECO:0000313" key="4">
    <source>
        <dbReference type="Proteomes" id="UP000266673"/>
    </source>
</evidence>
<dbReference type="GO" id="GO:0016705">
    <property type="term" value="F:oxidoreductase activity, acting on paired donors, with incorporation or reduction of molecular oxygen"/>
    <property type="evidence" value="ECO:0007669"/>
    <property type="project" value="InterPro"/>
</dbReference>
<dbReference type="InterPro" id="IPR002401">
    <property type="entry name" value="Cyt_P450_E_grp-I"/>
</dbReference>
<dbReference type="STRING" id="44941.A0A397VUL8"/>
<keyword evidence="2" id="KW-0408">Iron</keyword>
<dbReference type="PANTHER" id="PTHR24305:SF166">
    <property type="entry name" value="CYTOCHROME P450 12A4, MITOCHONDRIAL-RELATED"/>
    <property type="match status" value="1"/>
</dbReference>
<dbReference type="InterPro" id="IPR001128">
    <property type="entry name" value="Cyt_P450"/>
</dbReference>
<dbReference type="GO" id="GO:0005506">
    <property type="term" value="F:iron ion binding"/>
    <property type="evidence" value="ECO:0007669"/>
    <property type="project" value="InterPro"/>
</dbReference>
<dbReference type="SUPFAM" id="SSF48264">
    <property type="entry name" value="Cytochrome P450"/>
    <property type="match status" value="1"/>
</dbReference>
<dbReference type="Pfam" id="PF00067">
    <property type="entry name" value="p450"/>
    <property type="match status" value="2"/>
</dbReference>
<sequence length="306" mass="34494">MITSLIVANTEKDTANVKPVGSETFGFMNDEDVRANLIEAFIAGTDSIIYYINKHPNVKQKMISEIESVFSYKSRNDPLKLKYCDAIIKETSLWPNPEVFDPDRFYNVDQDDKRLVTIFGGSPRICPGRKLSMSELLLLMALVYKHYNVELVNINEPLKIAGVTDHILELKLVAMSQKNIMEEGLGVISSESMSNSSIDFETTSNTSTELITDETSRAAELFDLAEAYLNNYAKAVGFTLRQKRVVTDKEGEVRRRNLSAHVLRKQLAIRLQFVIQKSFESSLALKVTILNYGHMKSSESSLAFKS</sequence>
<gene>
    <name evidence="3" type="ORF">C2G38_2165889</name>
</gene>
<accession>A0A397VUL8</accession>
<name>A0A397VUL8_9GLOM</name>
<dbReference type="PANTHER" id="PTHR24305">
    <property type="entry name" value="CYTOCHROME P450"/>
    <property type="match status" value="1"/>
</dbReference>
<feature type="binding site" description="axial binding residue" evidence="2">
    <location>
        <position position="126"/>
    </location>
    <ligand>
        <name>heme</name>
        <dbReference type="ChEBI" id="CHEBI:30413"/>
    </ligand>
    <ligandPart>
        <name>Fe</name>
        <dbReference type="ChEBI" id="CHEBI:18248"/>
    </ligandPart>
</feature>
<organism evidence="3 4">
    <name type="scientific">Gigaspora rosea</name>
    <dbReference type="NCBI Taxonomy" id="44941"/>
    <lineage>
        <taxon>Eukaryota</taxon>
        <taxon>Fungi</taxon>
        <taxon>Fungi incertae sedis</taxon>
        <taxon>Mucoromycota</taxon>
        <taxon>Glomeromycotina</taxon>
        <taxon>Glomeromycetes</taxon>
        <taxon>Diversisporales</taxon>
        <taxon>Gigasporaceae</taxon>
        <taxon>Gigaspora</taxon>
    </lineage>
</organism>
<dbReference type="GO" id="GO:0004497">
    <property type="term" value="F:monooxygenase activity"/>
    <property type="evidence" value="ECO:0007669"/>
    <property type="project" value="InterPro"/>
</dbReference>
<protein>
    <submittedName>
        <fullName evidence="3">Cytochrome P450</fullName>
    </submittedName>
</protein>
<dbReference type="PRINTS" id="PR00463">
    <property type="entry name" value="EP450I"/>
</dbReference>
<dbReference type="Gene3D" id="1.10.630.10">
    <property type="entry name" value="Cytochrome P450"/>
    <property type="match status" value="2"/>
</dbReference>
<dbReference type="GO" id="GO:0020037">
    <property type="term" value="F:heme binding"/>
    <property type="evidence" value="ECO:0007669"/>
    <property type="project" value="InterPro"/>
</dbReference>
<dbReference type="EMBL" id="QKWP01000174">
    <property type="protein sequence ID" value="RIB25451.1"/>
    <property type="molecule type" value="Genomic_DNA"/>
</dbReference>
<comment type="similarity">
    <text evidence="1">Belongs to the cytochrome P450 family.</text>
</comment>
<keyword evidence="4" id="KW-1185">Reference proteome</keyword>
<comment type="caution">
    <text evidence="3">The sequence shown here is derived from an EMBL/GenBank/DDBJ whole genome shotgun (WGS) entry which is preliminary data.</text>
</comment>
<evidence type="ECO:0000313" key="3">
    <source>
        <dbReference type="EMBL" id="RIB25451.1"/>
    </source>
</evidence>
<proteinExistence type="inferred from homology"/>
<dbReference type="AlphaFoldDB" id="A0A397VUL8"/>
<evidence type="ECO:0000256" key="2">
    <source>
        <dbReference type="PIRSR" id="PIRSR602401-1"/>
    </source>
</evidence>
<keyword evidence="2" id="KW-0479">Metal-binding</keyword>
<dbReference type="Proteomes" id="UP000266673">
    <property type="component" value="Unassembled WGS sequence"/>
</dbReference>
<dbReference type="OrthoDB" id="1470350at2759"/>
<reference evidence="3 4" key="1">
    <citation type="submission" date="2018-06" db="EMBL/GenBank/DDBJ databases">
        <title>Comparative genomics reveals the genomic features of Rhizophagus irregularis, R. cerebriforme, R. diaphanum and Gigaspora rosea, and their symbiotic lifestyle signature.</title>
        <authorList>
            <person name="Morin E."/>
            <person name="San Clemente H."/>
            <person name="Chen E.C.H."/>
            <person name="De La Providencia I."/>
            <person name="Hainaut M."/>
            <person name="Kuo A."/>
            <person name="Kohler A."/>
            <person name="Murat C."/>
            <person name="Tang N."/>
            <person name="Roy S."/>
            <person name="Loubradou J."/>
            <person name="Henrissat B."/>
            <person name="Grigoriev I.V."/>
            <person name="Corradi N."/>
            <person name="Roux C."/>
            <person name="Martin F.M."/>
        </authorList>
    </citation>
    <scope>NUCLEOTIDE SEQUENCE [LARGE SCALE GENOMIC DNA]</scope>
    <source>
        <strain evidence="3 4">DAOM 194757</strain>
    </source>
</reference>
<comment type="cofactor">
    <cofactor evidence="2">
        <name>heme</name>
        <dbReference type="ChEBI" id="CHEBI:30413"/>
    </cofactor>
</comment>
<keyword evidence="2" id="KW-0349">Heme</keyword>
<dbReference type="InterPro" id="IPR036396">
    <property type="entry name" value="Cyt_P450_sf"/>
</dbReference>
<evidence type="ECO:0000256" key="1">
    <source>
        <dbReference type="ARBA" id="ARBA00010617"/>
    </source>
</evidence>
<dbReference type="InterPro" id="IPR050121">
    <property type="entry name" value="Cytochrome_P450_monoxygenase"/>
</dbReference>